<dbReference type="Pfam" id="PF00266">
    <property type="entry name" value="Aminotran_5"/>
    <property type="match status" value="1"/>
</dbReference>
<evidence type="ECO:0000256" key="1">
    <source>
        <dbReference type="SAM" id="MobiDB-lite"/>
    </source>
</evidence>
<dbReference type="Gene3D" id="3.40.640.10">
    <property type="entry name" value="Type I PLP-dependent aspartate aminotransferase-like (Major domain)"/>
    <property type="match status" value="1"/>
</dbReference>
<accession>A0A9W8LW80</accession>
<dbReference type="OrthoDB" id="10264306at2759"/>
<evidence type="ECO:0000313" key="4">
    <source>
        <dbReference type="Proteomes" id="UP001139887"/>
    </source>
</evidence>
<dbReference type="Proteomes" id="UP001139887">
    <property type="component" value="Unassembled WGS sequence"/>
</dbReference>
<sequence>MHRFVPATPPPSPPASSYSPLHLSSCDYNGRLDEIRRTEYPQLFDSKELKTDQDPELQTVFLDHAGSTLCAASHIRAFSSDLLTQIPANPHSRHAQSQWTQRKIDHARDRLLEFLGTSAEQYAVVFTANATAAIRLAAELTPISKQGVFCYTRESHTSVVGVRNLVTQQDARVQPIEFIDIERVTLPQNTQGSSLLAYPAQCNFSGEQFPLDVADNIAKQYTDSAASDEKTEHGPWWVLVDAAAYAASSPLQLNQYKVGPDFVALSMYKIFGAPTGLGALLIRRSSAPFLRQKSYFGGGTVAGLAFDQQWQIYRTAIESRLEDGTVNFQDIISLHHALDAHKQNYKSMSQVTAHTRAITQYALQ</sequence>
<dbReference type="EMBL" id="JANBUW010001745">
    <property type="protein sequence ID" value="KAJ2842499.1"/>
    <property type="molecule type" value="Genomic_DNA"/>
</dbReference>
<dbReference type="InterPro" id="IPR000192">
    <property type="entry name" value="Aminotrans_V_dom"/>
</dbReference>
<reference evidence="3" key="1">
    <citation type="submission" date="2022-07" db="EMBL/GenBank/DDBJ databases">
        <title>Phylogenomic reconstructions and comparative analyses of Kickxellomycotina fungi.</title>
        <authorList>
            <person name="Reynolds N.K."/>
            <person name="Stajich J.E."/>
            <person name="Barry K."/>
            <person name="Grigoriev I.V."/>
            <person name="Crous P."/>
            <person name="Smith M.E."/>
        </authorList>
    </citation>
    <scope>NUCLEOTIDE SEQUENCE</scope>
    <source>
        <strain evidence="3">NRRL 1566</strain>
    </source>
</reference>
<proteinExistence type="predicted"/>
<protein>
    <recommendedName>
        <fullName evidence="2">Aminotransferase class V domain-containing protein</fullName>
    </recommendedName>
</protein>
<dbReference type="PANTHER" id="PTHR14237">
    <property type="entry name" value="MOLYBDOPTERIN COFACTOR SULFURASE MOSC"/>
    <property type="match status" value="1"/>
</dbReference>
<dbReference type="GO" id="GO:0008265">
    <property type="term" value="F:molybdenum cofactor sulfurtransferase activity"/>
    <property type="evidence" value="ECO:0007669"/>
    <property type="project" value="TreeGrafter"/>
</dbReference>
<organism evidence="3 4">
    <name type="scientific">Coemansia brasiliensis</name>
    <dbReference type="NCBI Taxonomy" id="2650707"/>
    <lineage>
        <taxon>Eukaryota</taxon>
        <taxon>Fungi</taxon>
        <taxon>Fungi incertae sedis</taxon>
        <taxon>Zoopagomycota</taxon>
        <taxon>Kickxellomycotina</taxon>
        <taxon>Kickxellomycetes</taxon>
        <taxon>Kickxellales</taxon>
        <taxon>Kickxellaceae</taxon>
        <taxon>Coemansia</taxon>
    </lineage>
</organism>
<dbReference type="PANTHER" id="PTHR14237:SF80">
    <property type="entry name" value="MOLYBDENUM COFACTOR SULFURASE"/>
    <property type="match status" value="1"/>
</dbReference>
<comment type="caution">
    <text evidence="3">The sequence shown here is derived from an EMBL/GenBank/DDBJ whole genome shotgun (WGS) entry which is preliminary data.</text>
</comment>
<feature type="non-terminal residue" evidence="3">
    <location>
        <position position="364"/>
    </location>
</feature>
<evidence type="ECO:0000313" key="3">
    <source>
        <dbReference type="EMBL" id="KAJ2842499.1"/>
    </source>
</evidence>
<dbReference type="GO" id="GO:0043545">
    <property type="term" value="P:molybdopterin cofactor metabolic process"/>
    <property type="evidence" value="ECO:0007669"/>
    <property type="project" value="TreeGrafter"/>
</dbReference>
<dbReference type="InterPro" id="IPR015421">
    <property type="entry name" value="PyrdxlP-dep_Trfase_major"/>
</dbReference>
<name>A0A9W8LW80_9FUNG</name>
<gene>
    <name evidence="3" type="ORF">IWW36_005885</name>
</gene>
<feature type="domain" description="Aminotransferase class V" evidence="2">
    <location>
        <begin position="60"/>
        <end position="363"/>
    </location>
</feature>
<dbReference type="InterPro" id="IPR015424">
    <property type="entry name" value="PyrdxlP-dep_Trfase"/>
</dbReference>
<feature type="region of interest" description="Disordered" evidence="1">
    <location>
        <begin position="1"/>
        <end position="20"/>
    </location>
</feature>
<evidence type="ECO:0000259" key="2">
    <source>
        <dbReference type="Pfam" id="PF00266"/>
    </source>
</evidence>
<keyword evidence="4" id="KW-1185">Reference proteome</keyword>
<dbReference type="SUPFAM" id="SSF53383">
    <property type="entry name" value="PLP-dependent transferases"/>
    <property type="match status" value="1"/>
</dbReference>
<dbReference type="AlphaFoldDB" id="A0A9W8LW80"/>